<evidence type="ECO:0000313" key="8">
    <source>
        <dbReference type="Proteomes" id="UP000494163"/>
    </source>
</evidence>
<evidence type="ECO:0000256" key="2">
    <source>
        <dbReference type="ARBA" id="ARBA00023180"/>
    </source>
</evidence>
<sequence length="737" mass="84576">MKLLPLVLVLTLSDAMNITVSKSKRPWKLKEALKSMYQFVNFNATWFNDEEFYYTASDKSIRKYNAAANTTSVFLDASFLNSYSGAMFTLSPDNSKILVRYNLTEKFRHSYVAQYDVYDIATKKSIKMHKGEKLQYCGWSPLQDRLAYVYLNNVYVHFSEEKEVQITDDGVDGIVYNGVPDWVYEEEVLSSGHALWWSPDGNKLAVGFFNDTKVETFRYTLYGDTSDNYAQYPHEEQLKYPKPGTPNPVVNVRVYDLSSTVPVMKLIGAPVNIVGDDHILEHVVWTDSSHLLITWLNRRQNLATMQRCTQSGECTEIKRLDEPHGWINIDTPKCLSNGINCIFTYWIDDWLQVWNLNLLTGENIWKRRGRFTVLNIYGYDEVNDRLYYQATQLGSPDVYHVYRNDICLSCHMEDADGTECLSASASFSKGYSYYSISCTGPNPVYTRIFKMTPTSMEQINDWEPNAAYRAKLATKLRPSYSFINVKLKDGSFGICKLALPPGFDDKKKYPMIVVVYGGPNSVRVTNSFTVGFEAFVTTNRDTIYAYIDGRGTGNKGKDLLFSVNNDLGDHEVEDQLHVTKWLQIFLGFVDPERTAIWGWSYGGYMTAKTIEADDKRVFQCGVAVAPVTSWLYYDTIYTERYMGLPDSNAQKYNESDTYKNLENFRTHDFLLVHGSGDDNVHYQHSLLLAKRLQRADIQFEEQTYTDENHGIGNALPHLYHTIDRFFANCLNLDTNEA</sequence>
<evidence type="ECO:0000259" key="5">
    <source>
        <dbReference type="Pfam" id="PF00326"/>
    </source>
</evidence>
<evidence type="ECO:0000313" key="7">
    <source>
        <dbReference type="EMBL" id="ALC39730.1"/>
    </source>
</evidence>
<evidence type="ECO:0000256" key="1">
    <source>
        <dbReference type="ARBA" id="ARBA00010036"/>
    </source>
</evidence>
<dbReference type="Gene3D" id="3.40.50.1820">
    <property type="entry name" value="alpha/beta hydrolase"/>
    <property type="match status" value="1"/>
</dbReference>
<dbReference type="Pfam" id="PF00930">
    <property type="entry name" value="DPPIV_N"/>
    <property type="match status" value="1"/>
</dbReference>
<accession>A0A0M4EGC5</accession>
<dbReference type="SMR" id="A0A0M4EGC5"/>
<protein>
    <recommendedName>
        <fullName evidence="3">Venom dipeptidyl peptidase 4</fullName>
    </recommendedName>
</protein>
<evidence type="ECO:0000256" key="4">
    <source>
        <dbReference type="SAM" id="SignalP"/>
    </source>
</evidence>
<dbReference type="InterPro" id="IPR002469">
    <property type="entry name" value="Peptidase_S9B_N"/>
</dbReference>
<dbReference type="InterPro" id="IPR050278">
    <property type="entry name" value="Serine_Prot_S9B/DPPIV"/>
</dbReference>
<dbReference type="STRING" id="30019.A0A0M4EGC5"/>
<feature type="domain" description="Peptidase S9 prolyl oligopeptidase catalytic" evidence="5">
    <location>
        <begin position="532"/>
        <end position="731"/>
    </location>
</feature>
<keyword evidence="2" id="KW-0325">Glycoprotein</keyword>
<dbReference type="Gene3D" id="2.140.10.30">
    <property type="entry name" value="Dipeptidylpeptidase IV, N-terminal domain"/>
    <property type="match status" value="1"/>
</dbReference>
<dbReference type="SUPFAM" id="SSF82171">
    <property type="entry name" value="DPP6 N-terminal domain-like"/>
    <property type="match status" value="1"/>
</dbReference>
<dbReference type="OrthoDB" id="16520at2759"/>
<dbReference type="Pfam" id="PF00326">
    <property type="entry name" value="Peptidase_S9"/>
    <property type="match status" value="1"/>
</dbReference>
<gene>
    <name evidence="7" type="ORF">Dbus_chr2Lg1815</name>
</gene>
<keyword evidence="4" id="KW-0732">Signal</keyword>
<feature type="chain" id="PRO_5012768537" description="Venom dipeptidyl peptidase 4" evidence="4">
    <location>
        <begin position="16"/>
        <end position="737"/>
    </location>
</feature>
<keyword evidence="8" id="KW-1185">Reference proteome</keyword>
<dbReference type="AlphaFoldDB" id="A0A0M4EGC5"/>
<dbReference type="OMA" id="YDVYDIA"/>
<dbReference type="GO" id="GO:0005886">
    <property type="term" value="C:plasma membrane"/>
    <property type="evidence" value="ECO:0007669"/>
    <property type="project" value="TreeGrafter"/>
</dbReference>
<dbReference type="Proteomes" id="UP000494163">
    <property type="component" value="Chromosome 2L"/>
</dbReference>
<dbReference type="GO" id="GO:0006508">
    <property type="term" value="P:proteolysis"/>
    <property type="evidence" value="ECO:0007669"/>
    <property type="project" value="InterPro"/>
</dbReference>
<name>A0A0M4EGC5_DROBS</name>
<dbReference type="SUPFAM" id="SSF53474">
    <property type="entry name" value="alpha/beta-Hydrolases"/>
    <property type="match status" value="1"/>
</dbReference>
<proteinExistence type="inferred from homology"/>
<feature type="domain" description="Dipeptidylpeptidase IV N-terminal" evidence="6">
    <location>
        <begin position="91"/>
        <end position="442"/>
    </location>
</feature>
<evidence type="ECO:0000259" key="6">
    <source>
        <dbReference type="Pfam" id="PF00930"/>
    </source>
</evidence>
<feature type="signal peptide" evidence="4">
    <location>
        <begin position="1"/>
        <end position="15"/>
    </location>
</feature>
<dbReference type="InterPro" id="IPR001375">
    <property type="entry name" value="Peptidase_S9_cat"/>
</dbReference>
<evidence type="ECO:0000256" key="3">
    <source>
        <dbReference type="ARBA" id="ARBA00072929"/>
    </source>
</evidence>
<organism evidence="7 8">
    <name type="scientific">Drosophila busckii</name>
    <name type="common">Fruit fly</name>
    <dbReference type="NCBI Taxonomy" id="30019"/>
    <lineage>
        <taxon>Eukaryota</taxon>
        <taxon>Metazoa</taxon>
        <taxon>Ecdysozoa</taxon>
        <taxon>Arthropoda</taxon>
        <taxon>Hexapoda</taxon>
        <taxon>Insecta</taxon>
        <taxon>Pterygota</taxon>
        <taxon>Neoptera</taxon>
        <taxon>Endopterygota</taxon>
        <taxon>Diptera</taxon>
        <taxon>Brachycera</taxon>
        <taxon>Muscomorpha</taxon>
        <taxon>Ephydroidea</taxon>
        <taxon>Drosophilidae</taxon>
        <taxon>Drosophila</taxon>
    </lineage>
</organism>
<dbReference type="GO" id="GO:0008236">
    <property type="term" value="F:serine-type peptidase activity"/>
    <property type="evidence" value="ECO:0007669"/>
    <property type="project" value="InterPro"/>
</dbReference>
<dbReference type="PANTHER" id="PTHR11731">
    <property type="entry name" value="PROTEASE FAMILY S9B,C DIPEPTIDYL-PEPTIDASE IV-RELATED"/>
    <property type="match status" value="1"/>
</dbReference>
<reference evidence="7 8" key="1">
    <citation type="submission" date="2015-08" db="EMBL/GenBank/DDBJ databases">
        <title>Ancestral chromatin configuration constrains chromatin evolution on differentiating sex chromosomes in Drosophila.</title>
        <authorList>
            <person name="Zhou Q."/>
            <person name="Bachtrog D."/>
        </authorList>
    </citation>
    <scope>NUCLEOTIDE SEQUENCE [LARGE SCALE GENOMIC DNA]</scope>
    <source>
        <tissue evidence="7">Whole larvae</tissue>
    </source>
</reference>
<dbReference type="InterPro" id="IPR029058">
    <property type="entry name" value="AB_hydrolase_fold"/>
</dbReference>
<dbReference type="PANTHER" id="PTHR11731:SF154">
    <property type="entry name" value="VENOM DIPEPTIDYL PEPTIDASE 4-LIKE PROTEIN"/>
    <property type="match status" value="1"/>
</dbReference>
<comment type="similarity">
    <text evidence="1">Belongs to the peptidase S9B family. DPPIV subfamily.</text>
</comment>
<dbReference type="GO" id="GO:0008239">
    <property type="term" value="F:dipeptidyl-peptidase activity"/>
    <property type="evidence" value="ECO:0007669"/>
    <property type="project" value="TreeGrafter"/>
</dbReference>
<dbReference type="EMBL" id="CP012523">
    <property type="protein sequence ID" value="ALC39730.1"/>
    <property type="molecule type" value="Genomic_DNA"/>
</dbReference>
<dbReference type="FunFam" id="3.40.50.1820:FF:000003">
    <property type="entry name" value="Dipeptidyl peptidase 4"/>
    <property type="match status" value="1"/>
</dbReference>